<dbReference type="PaxDb" id="4577-GRMZM2G047138_P01"/>
<dbReference type="PANTHER" id="PTHR35161:SF5">
    <property type="match status" value="1"/>
</dbReference>
<accession>A0A1D6NTX5</accession>
<protein>
    <submittedName>
        <fullName evidence="1">Uncharacterized protein</fullName>
    </submittedName>
</protein>
<evidence type="ECO:0000313" key="1">
    <source>
        <dbReference type="EMBL" id="AQL01630.1"/>
    </source>
</evidence>
<organism evidence="1">
    <name type="scientific">Zea mays</name>
    <name type="common">Maize</name>
    <dbReference type="NCBI Taxonomy" id="4577"/>
    <lineage>
        <taxon>Eukaryota</taxon>
        <taxon>Viridiplantae</taxon>
        <taxon>Streptophyta</taxon>
        <taxon>Embryophyta</taxon>
        <taxon>Tracheophyta</taxon>
        <taxon>Spermatophyta</taxon>
        <taxon>Magnoliopsida</taxon>
        <taxon>Liliopsida</taxon>
        <taxon>Poales</taxon>
        <taxon>Poaceae</taxon>
        <taxon>PACMAD clade</taxon>
        <taxon>Panicoideae</taxon>
        <taxon>Andropogonodae</taxon>
        <taxon>Andropogoneae</taxon>
        <taxon>Tripsacinae</taxon>
        <taxon>Zea</taxon>
    </lineage>
</organism>
<dbReference type="OMA" id="INQWVVK"/>
<dbReference type="FunCoup" id="A0A1D6NTX5">
    <property type="interactions" value="254"/>
</dbReference>
<sequence>MGNTFGFRGGLRADVADLMQDAGEHLRSSGVFVKRAVASQYQSNRTGNDEIDESSAEELRDAASYVQHNAMLIQVPVVGTARTFWRLSDEATRMIRKLALILRNHHSVCKCLAAPLQASNVWVGSAGNAKLRGARFTDKGFSVERVREDYRNLSRVLQQLISISGGDTSKLPPDYIDFLSLLTEDNLTNKDEFLVVNHAALLPLKNRLIWVSCGHSTEAFLMLYDRIVKYLGKRNRAKMNRILSCLPYQDDWLDTATANAKINQWIVNVQNTKEYRKTTLDLLRLNRNVRSHLHEYGHDDDVEEILYCEWPMLLVVMEKMLHREGELQDTDIENKFG</sequence>
<dbReference type="AlphaFoldDB" id="A0A1D6NTX5"/>
<dbReference type="EMBL" id="CM000785">
    <property type="protein sequence ID" value="AQL01630.1"/>
    <property type="molecule type" value="Genomic_DNA"/>
</dbReference>
<reference evidence="1" key="1">
    <citation type="submission" date="2015-12" db="EMBL/GenBank/DDBJ databases">
        <title>Update maize B73 reference genome by single molecule sequencing technologies.</title>
        <authorList>
            <consortium name="Maize Genome Sequencing Project"/>
            <person name="Ware D."/>
        </authorList>
    </citation>
    <scope>NUCLEOTIDE SEQUENCE</scope>
    <source>
        <tissue evidence="1">Seedling</tissue>
    </source>
</reference>
<dbReference type="ExpressionAtlas" id="A0A1D6NTX5">
    <property type="expression patterns" value="baseline and differential"/>
</dbReference>
<name>A0A1D6NTX5_MAIZE</name>
<proteinExistence type="predicted"/>
<dbReference type="InParanoid" id="A0A1D6NTX5"/>
<dbReference type="PANTHER" id="PTHR35161">
    <property type="entry name" value="OS02G0303100 PROTEIN"/>
    <property type="match status" value="1"/>
</dbReference>
<gene>
    <name evidence="1" type="ORF">ZEAMMB73_Zm00001d045134</name>
</gene>